<dbReference type="Pfam" id="PF18784">
    <property type="entry name" value="CRM1_repeat_2"/>
    <property type="match status" value="1"/>
</dbReference>
<comment type="similarity">
    <text evidence="6">Belongs to the HRD1 family.</text>
</comment>
<dbReference type="Gene3D" id="1.25.10.10">
    <property type="entry name" value="Leucine-rich Repeat Variant"/>
    <property type="match status" value="3"/>
</dbReference>
<keyword evidence="19" id="KW-0539">Nucleus</keyword>
<gene>
    <name evidence="25" type="ORF">RHSIM_Rhsim03G0221100</name>
</gene>
<dbReference type="FunFam" id="3.30.40.10:FF:000194">
    <property type="entry name" value="ERAD-associated E3 ubiquitin-protein ligase HRD1A"/>
    <property type="match status" value="1"/>
</dbReference>
<feature type="transmembrane region" description="Helical" evidence="22">
    <location>
        <begin position="208"/>
        <end position="227"/>
    </location>
</feature>
<evidence type="ECO:0000313" key="25">
    <source>
        <dbReference type="EMBL" id="KAF7147187.1"/>
    </source>
</evidence>
<dbReference type="Pfam" id="PF08767">
    <property type="entry name" value="CRM1_C"/>
    <property type="match status" value="1"/>
</dbReference>
<dbReference type="GO" id="GO:0005049">
    <property type="term" value="F:nuclear export signal receptor activity"/>
    <property type="evidence" value="ECO:0007669"/>
    <property type="project" value="InterPro"/>
</dbReference>
<evidence type="ECO:0000256" key="13">
    <source>
        <dbReference type="ARBA" id="ARBA00022786"/>
    </source>
</evidence>
<dbReference type="PANTHER" id="PTHR11223">
    <property type="entry name" value="EXPORTIN 1/5"/>
    <property type="match status" value="1"/>
</dbReference>
<keyword evidence="26" id="KW-1185">Reference proteome</keyword>
<dbReference type="GO" id="GO:0000056">
    <property type="term" value="P:ribosomal small subunit export from nucleus"/>
    <property type="evidence" value="ECO:0007669"/>
    <property type="project" value="TreeGrafter"/>
</dbReference>
<evidence type="ECO:0000256" key="2">
    <source>
        <dbReference type="ARBA" id="ARBA00004123"/>
    </source>
</evidence>
<protein>
    <recommendedName>
        <fullName evidence="7">RING-type E3 ubiquitin transferase</fullName>
        <ecNumber evidence="7">2.3.2.27</ecNumber>
    </recommendedName>
</protein>
<dbReference type="Pfam" id="PF03810">
    <property type="entry name" value="IBN_N"/>
    <property type="match status" value="1"/>
</dbReference>
<evidence type="ECO:0000256" key="1">
    <source>
        <dbReference type="ARBA" id="ARBA00000900"/>
    </source>
</evidence>
<keyword evidence="9" id="KW-0808">Transferase</keyword>
<keyword evidence="11" id="KW-0479">Metal-binding</keyword>
<evidence type="ECO:0000256" key="20">
    <source>
        <dbReference type="PROSITE-ProRule" id="PRU00175"/>
    </source>
</evidence>
<feature type="compositionally biased region" description="Polar residues" evidence="21">
    <location>
        <begin position="368"/>
        <end position="396"/>
    </location>
</feature>
<evidence type="ECO:0000256" key="17">
    <source>
        <dbReference type="ARBA" id="ARBA00022989"/>
    </source>
</evidence>
<feature type="compositionally biased region" description="Basic and acidic residues" evidence="21">
    <location>
        <begin position="617"/>
        <end position="627"/>
    </location>
</feature>
<keyword evidence="17 22" id="KW-1133">Transmembrane helix</keyword>
<keyword evidence="12 20" id="KW-0863">Zinc-finger</keyword>
<dbReference type="PROSITE" id="PS50166">
    <property type="entry name" value="IMPORTIN_B_NT"/>
    <property type="match status" value="1"/>
</dbReference>
<dbReference type="Proteomes" id="UP000626092">
    <property type="component" value="Unassembled WGS sequence"/>
</dbReference>
<dbReference type="GO" id="GO:0006611">
    <property type="term" value="P:protein export from nucleus"/>
    <property type="evidence" value="ECO:0007669"/>
    <property type="project" value="InterPro"/>
</dbReference>
<dbReference type="InterPro" id="IPR014877">
    <property type="entry name" value="XPO1_C_dom"/>
</dbReference>
<dbReference type="Pfam" id="PF13639">
    <property type="entry name" value="zf-RING_2"/>
    <property type="match status" value="1"/>
</dbReference>
<dbReference type="Pfam" id="PF18777">
    <property type="entry name" value="CRM1_repeat"/>
    <property type="match status" value="1"/>
</dbReference>
<keyword evidence="13" id="KW-0833">Ubl conjugation pathway</keyword>
<dbReference type="GO" id="GO:0008270">
    <property type="term" value="F:zinc ion binding"/>
    <property type="evidence" value="ECO:0007669"/>
    <property type="project" value="UniProtKB-KW"/>
</dbReference>
<dbReference type="SMART" id="SM00184">
    <property type="entry name" value="RING"/>
    <property type="match status" value="1"/>
</dbReference>
<dbReference type="EMBL" id="WJXA01000003">
    <property type="protein sequence ID" value="KAF7147187.1"/>
    <property type="molecule type" value="Genomic_DNA"/>
</dbReference>
<dbReference type="InterPro" id="IPR057992">
    <property type="entry name" value="TPR_SYVN1_N"/>
</dbReference>
<name>A0A834H2S3_RHOSS</name>
<accession>A0A834H2S3</accession>
<evidence type="ECO:0000256" key="6">
    <source>
        <dbReference type="ARBA" id="ARBA00010089"/>
    </source>
</evidence>
<dbReference type="GO" id="GO:0061630">
    <property type="term" value="F:ubiquitin protein ligase activity"/>
    <property type="evidence" value="ECO:0007669"/>
    <property type="project" value="UniProtKB-EC"/>
</dbReference>
<evidence type="ECO:0000256" key="16">
    <source>
        <dbReference type="ARBA" id="ARBA00022927"/>
    </source>
</evidence>
<dbReference type="InterPro" id="IPR013598">
    <property type="entry name" value="Exportin-1/Importin-b-like"/>
</dbReference>
<organism evidence="25 26">
    <name type="scientific">Rhododendron simsii</name>
    <name type="common">Sims's rhododendron</name>
    <dbReference type="NCBI Taxonomy" id="118357"/>
    <lineage>
        <taxon>Eukaryota</taxon>
        <taxon>Viridiplantae</taxon>
        <taxon>Streptophyta</taxon>
        <taxon>Embryophyta</taxon>
        <taxon>Tracheophyta</taxon>
        <taxon>Spermatophyta</taxon>
        <taxon>Magnoliopsida</taxon>
        <taxon>eudicotyledons</taxon>
        <taxon>Gunneridae</taxon>
        <taxon>Pentapetalae</taxon>
        <taxon>asterids</taxon>
        <taxon>Ericales</taxon>
        <taxon>Ericaceae</taxon>
        <taxon>Ericoideae</taxon>
        <taxon>Rhodoreae</taxon>
        <taxon>Rhododendron</taxon>
    </lineage>
</organism>
<evidence type="ECO:0000256" key="9">
    <source>
        <dbReference type="ARBA" id="ARBA00022679"/>
    </source>
</evidence>
<keyword evidence="15" id="KW-0862">Zinc</keyword>
<dbReference type="PROSITE" id="PS50089">
    <property type="entry name" value="ZF_RING_2"/>
    <property type="match status" value="1"/>
</dbReference>
<feature type="region of interest" description="Disordered" evidence="21">
    <location>
        <begin position="586"/>
        <end position="627"/>
    </location>
</feature>
<dbReference type="SUPFAM" id="SSF48371">
    <property type="entry name" value="ARM repeat"/>
    <property type="match status" value="2"/>
</dbReference>
<evidence type="ECO:0000259" key="23">
    <source>
        <dbReference type="PROSITE" id="PS50089"/>
    </source>
</evidence>
<dbReference type="InterPro" id="IPR013083">
    <property type="entry name" value="Znf_RING/FYVE/PHD"/>
</dbReference>
<comment type="caution">
    <text evidence="25">The sequence shown here is derived from an EMBL/GenBank/DDBJ whole genome shotgun (WGS) entry which is preliminary data.</text>
</comment>
<dbReference type="SMART" id="SM00913">
    <property type="entry name" value="IBN_N"/>
    <property type="match status" value="1"/>
</dbReference>
<dbReference type="GO" id="GO:0005634">
    <property type="term" value="C:nucleus"/>
    <property type="evidence" value="ECO:0007669"/>
    <property type="project" value="UniProtKB-SubCell"/>
</dbReference>
<feature type="transmembrane region" description="Helical" evidence="22">
    <location>
        <begin position="144"/>
        <end position="164"/>
    </location>
</feature>
<evidence type="ECO:0000256" key="7">
    <source>
        <dbReference type="ARBA" id="ARBA00012483"/>
    </source>
</evidence>
<dbReference type="Pfam" id="PF08389">
    <property type="entry name" value="Xpo1"/>
    <property type="match status" value="1"/>
</dbReference>
<evidence type="ECO:0000256" key="3">
    <source>
        <dbReference type="ARBA" id="ARBA00004477"/>
    </source>
</evidence>
<feature type="transmembrane region" description="Helical" evidence="22">
    <location>
        <begin position="6"/>
        <end position="23"/>
    </location>
</feature>
<dbReference type="GO" id="GO:0005789">
    <property type="term" value="C:endoplasmic reticulum membrane"/>
    <property type="evidence" value="ECO:0007669"/>
    <property type="project" value="UniProtKB-SubCell"/>
</dbReference>
<dbReference type="InterPro" id="IPR001841">
    <property type="entry name" value="Znf_RING"/>
</dbReference>
<evidence type="ECO:0000256" key="12">
    <source>
        <dbReference type="ARBA" id="ARBA00022771"/>
    </source>
</evidence>
<evidence type="ECO:0000256" key="8">
    <source>
        <dbReference type="ARBA" id="ARBA00022448"/>
    </source>
</evidence>
<evidence type="ECO:0000256" key="18">
    <source>
        <dbReference type="ARBA" id="ARBA00023136"/>
    </source>
</evidence>
<evidence type="ECO:0000256" key="22">
    <source>
        <dbReference type="SAM" id="Phobius"/>
    </source>
</evidence>
<evidence type="ECO:0000256" key="4">
    <source>
        <dbReference type="ARBA" id="ARBA00004906"/>
    </source>
</evidence>
<dbReference type="InterPro" id="IPR040485">
    <property type="entry name" value="XPO1_repeat_3"/>
</dbReference>
<dbReference type="Pfam" id="PF18787">
    <property type="entry name" value="CRM1_repeat_3"/>
    <property type="match status" value="1"/>
</dbReference>
<feature type="transmembrane region" description="Helical" evidence="22">
    <location>
        <begin position="43"/>
        <end position="65"/>
    </location>
</feature>
<dbReference type="Pfam" id="PF25563">
    <property type="entry name" value="TPR_SYVN1_N"/>
    <property type="match status" value="2"/>
</dbReference>
<keyword evidence="18 22" id="KW-0472">Membrane</keyword>
<dbReference type="InterPro" id="IPR041123">
    <property type="entry name" value="CRM1_repeat"/>
</dbReference>
<keyword evidence="10 22" id="KW-0812">Transmembrane</keyword>
<sequence>MMRLQTYGGLSLVATLVVIYHAFYSRGQFYPAMVHLSTSKISLVLLLNMGLVFMCLLWQITKWIFLGSLREAEDERLNEQSWREIMEILFAITIFRQDFSVTFLAMVTALLLIKSLHWLAQKRVEYIETTPSVRMVAHIRIVSFMGYLLLLDSLFLYSSVRYLIQTRQASVSFFFSFDYLCSYRGALEMWYWTDGSCVMLINDVINCWYMILATTIVSTFVKYVFYVRDMLMEGQWERKAVYTFYLELVRDLLHLSMYLCFFLVIFMNYGVPLHLIRDLYETFRNFRVRIADYIRYRKITSNMDDRFPDATPEELNTSDATCIICREEMATAKRLSCGHLFHVQCLRSWLERQHTCPTCRAPVAPPENGTSTSGSWAEAHQQGTGTASTPSQSSSGDGEVNDIVRQHQARLQAAAAAASIYGRSFVYPSVDTFTGASSNFGGQSLDGQSQQHPFAIPDGPANFGSSQFPHCSFVPFLSPGSDVNYQEKFGSNLNMSYFQLETQQQFLQDQIEVLTRPSKLRDLQEKIRQFRRQPSEFQRQTEVAGGRYGRKKGRRSQASVAGRWVMAGSGIKILQNQLHLLQKSRTEKSMDVSVPSSSDIKGKAVAPSPSSVSDCSQHQEAEEPEKSFDLSMAAEKLRDLSQPIDVGLLDATVAAFYGTGSKDEGTSLLWSKCVHVNAKIGARGDDLEVLNVVNKEEWMSKSSSITRVSLATSRTAADHILQELQNNPDMWLQVVHVLSNTQNLNTKFFALQVLEGVIKYRWNALPVDQRDGMKNYISEVIVKLSSDEISFRRERLYVNKLNIILVQILKHEWPSRWRSFIPDLVAAAKTSETICENCMAILKLLSEEVFDFSRGEMTQQKIKELKQSLNSEFQLIHELCLYVLSAASQRTELMRATLATLHAFLSWIPLGYIFESPLLETLLNFFPVPSYRNLTLQCLTEVAALNFGDFYNVQYVKMYTIFMVQLQAILPPNTNISDAYANGSGEEQAFIQNLALFFTSFYKASLFFATSHSCVTAQCNPSLVGLNKSRTMMPFRCGDSITEALIFLYLSGCACVQLVNLGEVSFLLKKKNERNVTARMTSIKSIRHQTLIFLMKVEMGYKDNYNEVAEEVSLAASLIDVMLVQSHIRVLESSSENISALLLGLEYLINISYVDDTEVFKVCLDYWNSLVLELFEAHHNLDNPLAIANMMGLQMPFPGMADGLGSQLLQRRQLYAVPMSKLRLLMICRMAKPEEVLIVEDENGNIVRETMKDNDVLVQYKSMREALIYLSHLDHEDTEKQMLKKLSKQLSGEDWTWNNLNTLCWAIGSISGSMMEEQENRFLVMVIRDLLNLCEITKGKDNKAVIASNIMYVVGQYPRFLRAHWKFLKTVVNKLFEFMHETHPGVQDMACDTFLKIVQKCKRKFVIVQVGENEPFVSELLTSLPTTIADLEPHQIHSFYESKWAEIIGQARQSVDFLKDQDVIRTVLNILQTNTSVASSLGTYFLPQISLIFLDMLNVYRMYSELISTNIAEGGPYASRTSYVKLLRSVKRETLKLIETFLDKAEDQPQIGKQFVPPMMDPVLGDYARNLPDARESEVLSLFATIINKYKATMIEDVPRIFEAVFQCTLQMITKNFEDYPEHRLKFFSLLRAIATHCFPALIRLSSEQLKLVMDSIIWAFRHTERNISETGLNLLLEMLKNFQASEFCNQFYRTYFVTIEQEIFAVLTDTFHKPGFKLHVSVLQHLFCLAESGSLTEPLWDVATVPYPYPNNAMFVREYTIKLLGSSFPNMTTAEVTQFVNGLFESRNDLSTFKDHIRDFLVQSKEFSAQDNKDLYAEEAAAQRERERQRMLTIPGLIAPNEIQDEMLDS</sequence>
<evidence type="ECO:0000256" key="10">
    <source>
        <dbReference type="ARBA" id="ARBA00022692"/>
    </source>
</evidence>
<dbReference type="SMART" id="SM01102">
    <property type="entry name" value="CRM1_C"/>
    <property type="match status" value="1"/>
</dbReference>
<dbReference type="GO" id="GO:0031267">
    <property type="term" value="F:small GTPase binding"/>
    <property type="evidence" value="ECO:0007669"/>
    <property type="project" value="InterPro"/>
</dbReference>
<keyword evidence="14" id="KW-0256">Endoplasmic reticulum</keyword>
<evidence type="ECO:0000259" key="24">
    <source>
        <dbReference type="PROSITE" id="PS50166"/>
    </source>
</evidence>
<keyword evidence="16" id="KW-0653">Protein transport</keyword>
<dbReference type="InterPro" id="IPR045065">
    <property type="entry name" value="XPO1/5"/>
</dbReference>
<comment type="subcellular location">
    <subcellularLocation>
        <location evidence="3">Endoplasmic reticulum membrane</location>
        <topology evidence="3">Multi-pass membrane protein</topology>
    </subcellularLocation>
    <subcellularLocation>
        <location evidence="2">Nucleus</location>
    </subcellularLocation>
</comment>
<dbReference type="InterPro" id="IPR016024">
    <property type="entry name" value="ARM-type_fold"/>
</dbReference>
<evidence type="ECO:0000313" key="26">
    <source>
        <dbReference type="Proteomes" id="UP000626092"/>
    </source>
</evidence>
<feature type="domain" description="Importin N-terminal" evidence="24">
    <location>
        <begin position="717"/>
        <end position="783"/>
    </location>
</feature>
<dbReference type="InterPro" id="IPR011989">
    <property type="entry name" value="ARM-like"/>
</dbReference>
<proteinExistence type="inferred from homology"/>
<feature type="transmembrane region" description="Helical" evidence="22">
    <location>
        <begin position="85"/>
        <end position="113"/>
    </location>
</feature>
<comment type="pathway">
    <text evidence="4">Protein modification; protein ubiquitination.</text>
</comment>
<evidence type="ECO:0000256" key="11">
    <source>
        <dbReference type="ARBA" id="ARBA00022723"/>
    </source>
</evidence>
<dbReference type="PANTHER" id="PTHR11223:SF2">
    <property type="entry name" value="EXPORTIN-1"/>
    <property type="match status" value="1"/>
</dbReference>
<evidence type="ECO:0000256" key="21">
    <source>
        <dbReference type="SAM" id="MobiDB-lite"/>
    </source>
</evidence>
<evidence type="ECO:0000256" key="19">
    <source>
        <dbReference type="ARBA" id="ARBA00023242"/>
    </source>
</evidence>
<dbReference type="Gene3D" id="3.30.40.10">
    <property type="entry name" value="Zinc/RING finger domain, C3HC4 (zinc finger)"/>
    <property type="match status" value="1"/>
</dbReference>
<feature type="domain" description="RING-type" evidence="23">
    <location>
        <begin position="322"/>
        <end position="360"/>
    </location>
</feature>
<reference evidence="25" key="1">
    <citation type="submission" date="2019-11" db="EMBL/GenBank/DDBJ databases">
        <authorList>
            <person name="Liu Y."/>
            <person name="Hou J."/>
            <person name="Li T.-Q."/>
            <person name="Guan C.-H."/>
            <person name="Wu X."/>
            <person name="Wu H.-Z."/>
            <person name="Ling F."/>
            <person name="Zhang R."/>
            <person name="Shi X.-G."/>
            <person name="Ren J.-P."/>
            <person name="Chen E.-F."/>
            <person name="Sun J.-M."/>
        </authorList>
    </citation>
    <scope>NUCLEOTIDE SEQUENCE</scope>
    <source>
        <strain evidence="25">Adult_tree_wgs_1</strain>
        <tissue evidence="25">Leaves</tissue>
    </source>
</reference>
<dbReference type="EC" id="2.3.2.27" evidence="7"/>
<evidence type="ECO:0000256" key="5">
    <source>
        <dbReference type="ARBA" id="ARBA00009466"/>
    </source>
</evidence>
<evidence type="ECO:0000256" key="14">
    <source>
        <dbReference type="ARBA" id="ARBA00022824"/>
    </source>
</evidence>
<dbReference type="InterPro" id="IPR058051">
    <property type="entry name" value="Znf_RING_synoviolin"/>
</dbReference>
<feature type="transmembrane region" description="Helical" evidence="22">
    <location>
        <begin position="248"/>
        <end position="269"/>
    </location>
</feature>
<dbReference type="GO" id="GO:0000055">
    <property type="term" value="P:ribosomal large subunit export from nucleus"/>
    <property type="evidence" value="ECO:0007669"/>
    <property type="project" value="TreeGrafter"/>
</dbReference>
<dbReference type="InterPro" id="IPR001494">
    <property type="entry name" value="Importin-beta_N"/>
</dbReference>
<dbReference type="CDD" id="cd16479">
    <property type="entry name" value="RING-H2_synoviolin"/>
    <property type="match status" value="1"/>
</dbReference>
<dbReference type="OrthoDB" id="27218at2759"/>
<feature type="region of interest" description="Disordered" evidence="21">
    <location>
        <begin position="360"/>
        <end position="399"/>
    </location>
</feature>
<dbReference type="SUPFAM" id="SSF57850">
    <property type="entry name" value="RING/U-box"/>
    <property type="match status" value="1"/>
</dbReference>
<comment type="catalytic activity">
    <reaction evidence="1">
        <text>S-ubiquitinyl-[E2 ubiquitin-conjugating enzyme]-L-cysteine + [acceptor protein]-L-lysine = [E2 ubiquitin-conjugating enzyme]-L-cysteine + N(6)-ubiquitinyl-[acceptor protein]-L-lysine.</text>
        <dbReference type="EC" id="2.3.2.27"/>
    </reaction>
</comment>
<evidence type="ECO:0000256" key="15">
    <source>
        <dbReference type="ARBA" id="ARBA00022833"/>
    </source>
</evidence>
<keyword evidence="8" id="KW-0813">Transport</keyword>
<comment type="similarity">
    <text evidence="5">Belongs to the exportin family.</text>
</comment>
<dbReference type="InterPro" id="IPR041235">
    <property type="entry name" value="Exp1_repeat_2"/>
</dbReference>